<organism evidence="2 3">
    <name type="scientific">Oceanococcus atlanticus</name>
    <dbReference type="NCBI Taxonomy" id="1317117"/>
    <lineage>
        <taxon>Bacteria</taxon>
        <taxon>Pseudomonadati</taxon>
        <taxon>Pseudomonadota</taxon>
        <taxon>Gammaproteobacteria</taxon>
        <taxon>Chromatiales</taxon>
        <taxon>Oceanococcaceae</taxon>
        <taxon>Oceanococcus</taxon>
    </lineage>
</organism>
<accession>A0A1Y1SER4</accession>
<name>A0A1Y1SER4_9GAMM</name>
<dbReference type="Pfam" id="PF13975">
    <property type="entry name" value="gag-asp_proteas"/>
    <property type="match status" value="1"/>
</dbReference>
<dbReference type="PROSITE" id="PS00141">
    <property type="entry name" value="ASP_PROTEASE"/>
    <property type="match status" value="1"/>
</dbReference>
<dbReference type="InterPro" id="IPR034122">
    <property type="entry name" value="Retropepsin-like_bacterial"/>
</dbReference>
<keyword evidence="1" id="KW-0732">Signal</keyword>
<proteinExistence type="predicted"/>
<dbReference type="InterPro" id="IPR021109">
    <property type="entry name" value="Peptidase_aspartic_dom_sf"/>
</dbReference>
<dbReference type="CDD" id="cd05483">
    <property type="entry name" value="retropepsin_like_bacteria"/>
    <property type="match status" value="1"/>
</dbReference>
<evidence type="ECO:0008006" key="4">
    <source>
        <dbReference type="Google" id="ProtNLM"/>
    </source>
</evidence>
<feature type="chain" id="PRO_5012101347" description="Aspartyl protease" evidence="1">
    <location>
        <begin position="20"/>
        <end position="170"/>
    </location>
</feature>
<comment type="caution">
    <text evidence="2">The sequence shown here is derived from an EMBL/GenBank/DDBJ whole genome shotgun (WGS) entry which is preliminary data.</text>
</comment>
<dbReference type="SUPFAM" id="SSF50630">
    <property type="entry name" value="Acid proteases"/>
    <property type="match status" value="1"/>
</dbReference>
<feature type="signal peptide" evidence="1">
    <location>
        <begin position="1"/>
        <end position="19"/>
    </location>
</feature>
<dbReference type="STRING" id="1317117.ATO7_10572"/>
<dbReference type="OrthoDB" id="9179511at2"/>
<evidence type="ECO:0000313" key="3">
    <source>
        <dbReference type="Proteomes" id="UP000192342"/>
    </source>
</evidence>
<dbReference type="EMBL" id="AQQV01000002">
    <property type="protein sequence ID" value="ORE87480.1"/>
    <property type="molecule type" value="Genomic_DNA"/>
</dbReference>
<dbReference type="GO" id="GO:0004190">
    <property type="term" value="F:aspartic-type endopeptidase activity"/>
    <property type="evidence" value="ECO:0007669"/>
    <property type="project" value="InterPro"/>
</dbReference>
<protein>
    <recommendedName>
        <fullName evidence="4">Aspartyl protease</fullName>
    </recommendedName>
</protein>
<evidence type="ECO:0000313" key="2">
    <source>
        <dbReference type="EMBL" id="ORE87480.1"/>
    </source>
</evidence>
<dbReference type="Proteomes" id="UP000192342">
    <property type="component" value="Unassembled WGS sequence"/>
</dbReference>
<dbReference type="RefSeq" id="WP_158523163.1">
    <property type="nucleotide sequence ID" value="NZ_AQQV01000002.1"/>
</dbReference>
<sequence>MYLRFVTFALLMLSTAAQAQPQTTAHSPMHSVAMQRQSTGTFYLNAAFAGSESFSLLVDTGSSFMVIPQDMLDELLARDEAQFDRNIGARMADESVRKVPIYRIKALRLGESCWLHDVESAVFPSGTRPILGMRALERLAPFQFSIAPAELSLSRCQLMTAGDTQALAMP</sequence>
<keyword evidence="3" id="KW-1185">Reference proteome</keyword>
<gene>
    <name evidence="2" type="ORF">ATO7_10572</name>
</gene>
<dbReference type="AlphaFoldDB" id="A0A1Y1SER4"/>
<reference evidence="2 3" key="1">
    <citation type="submission" date="2013-04" db="EMBL/GenBank/DDBJ databases">
        <title>Oceanococcus atlanticus 22II-S10r2 Genome Sequencing.</title>
        <authorList>
            <person name="Lai Q."/>
            <person name="Li G."/>
            <person name="Shao Z."/>
        </authorList>
    </citation>
    <scope>NUCLEOTIDE SEQUENCE [LARGE SCALE GENOMIC DNA]</scope>
    <source>
        <strain evidence="2 3">22II-S10r2</strain>
    </source>
</reference>
<dbReference type="Gene3D" id="2.40.70.10">
    <property type="entry name" value="Acid Proteases"/>
    <property type="match status" value="1"/>
</dbReference>
<dbReference type="GO" id="GO:0006508">
    <property type="term" value="P:proteolysis"/>
    <property type="evidence" value="ECO:0007669"/>
    <property type="project" value="InterPro"/>
</dbReference>
<evidence type="ECO:0000256" key="1">
    <source>
        <dbReference type="SAM" id="SignalP"/>
    </source>
</evidence>
<dbReference type="InterPro" id="IPR001969">
    <property type="entry name" value="Aspartic_peptidase_AS"/>
</dbReference>